<accession>A0ABX8U663</accession>
<protein>
    <recommendedName>
        <fullName evidence="3">Alcohol dehydrogenase</fullName>
    </recommendedName>
</protein>
<reference evidence="1 2" key="1">
    <citation type="journal article" date="2021" name="ACS Chem. Biol.">
        <title>Genomic-Led Discovery of a Novel Glycopeptide Antibiotic by Nonomuraea coxensis DSM 45129.</title>
        <authorList>
            <person name="Yushchuk O."/>
            <person name="Vior N.M."/>
            <person name="Andreo-Vidal A."/>
            <person name="Berini F."/>
            <person name="Ruckert C."/>
            <person name="Busche T."/>
            <person name="Binda E."/>
            <person name="Kalinowski J."/>
            <person name="Truman A.W."/>
            <person name="Marinelli F."/>
        </authorList>
    </citation>
    <scope>NUCLEOTIDE SEQUENCE [LARGE SCALE GENOMIC DNA]</scope>
    <source>
        <strain evidence="1 2">DSM 45129</strain>
    </source>
</reference>
<gene>
    <name evidence="1" type="ORF">Nocox_23940</name>
</gene>
<proteinExistence type="predicted"/>
<dbReference type="Proteomes" id="UP000824681">
    <property type="component" value="Chromosome"/>
</dbReference>
<dbReference type="EMBL" id="CP068985">
    <property type="protein sequence ID" value="QYC42391.1"/>
    <property type="molecule type" value="Genomic_DNA"/>
</dbReference>
<evidence type="ECO:0000313" key="2">
    <source>
        <dbReference type="Proteomes" id="UP000824681"/>
    </source>
</evidence>
<evidence type="ECO:0008006" key="3">
    <source>
        <dbReference type="Google" id="ProtNLM"/>
    </source>
</evidence>
<sequence length="30" mass="2917">MTPIGLDEAPAALEAMGAGSGGGRRVITFA</sequence>
<name>A0ABX8U663_9ACTN</name>
<keyword evidence="2" id="KW-1185">Reference proteome</keyword>
<organism evidence="1 2">
    <name type="scientific">Nonomuraea coxensis DSM 45129</name>
    <dbReference type="NCBI Taxonomy" id="1122611"/>
    <lineage>
        <taxon>Bacteria</taxon>
        <taxon>Bacillati</taxon>
        <taxon>Actinomycetota</taxon>
        <taxon>Actinomycetes</taxon>
        <taxon>Streptosporangiales</taxon>
        <taxon>Streptosporangiaceae</taxon>
        <taxon>Nonomuraea</taxon>
    </lineage>
</organism>
<evidence type="ECO:0000313" key="1">
    <source>
        <dbReference type="EMBL" id="QYC42391.1"/>
    </source>
</evidence>